<dbReference type="PANTHER" id="PTHR30511">
    <property type="entry name" value="ALANINE RACEMASE"/>
    <property type="match status" value="1"/>
</dbReference>
<dbReference type="Pfam" id="PF00842">
    <property type="entry name" value="Ala_racemase_C"/>
    <property type="match status" value="1"/>
</dbReference>
<dbReference type="NCBIfam" id="TIGR00492">
    <property type="entry name" value="alr"/>
    <property type="match status" value="1"/>
</dbReference>
<feature type="active site" description="Proton acceptor; specific for L-alanine" evidence="7">
    <location>
        <position position="268"/>
    </location>
</feature>
<evidence type="ECO:0000256" key="5">
    <source>
        <dbReference type="ARBA" id="ARBA00022898"/>
    </source>
</evidence>
<evidence type="ECO:0000256" key="2">
    <source>
        <dbReference type="ARBA" id="ARBA00001933"/>
    </source>
</evidence>
<feature type="domain" description="Alanine racemase C-terminal" evidence="8">
    <location>
        <begin position="247"/>
        <end position="378"/>
    </location>
</feature>
<keyword evidence="10" id="KW-1185">Reference proteome</keyword>
<keyword evidence="5 7" id="KW-0663">Pyridoxal phosphate</keyword>
<accession>A0ABU0LN61</accession>
<dbReference type="InterPro" id="IPR000821">
    <property type="entry name" value="Ala_racemase"/>
</dbReference>
<dbReference type="InterPro" id="IPR001608">
    <property type="entry name" value="Ala_racemase_N"/>
</dbReference>
<reference evidence="9 10" key="1">
    <citation type="submission" date="2023-07" db="EMBL/GenBank/DDBJ databases">
        <title>Genomic Encyclopedia of Type Strains, Phase IV (KMG-IV): sequencing the most valuable type-strain genomes for metagenomic binning, comparative biology and taxonomic classification.</title>
        <authorList>
            <person name="Goeker M."/>
        </authorList>
    </citation>
    <scope>NUCLEOTIDE SEQUENCE [LARGE SCALE GENOMIC DNA]</scope>
    <source>
        <strain evidence="9 10">DSM 15561</strain>
    </source>
</reference>
<evidence type="ECO:0000256" key="4">
    <source>
        <dbReference type="ARBA" id="ARBA00013089"/>
    </source>
</evidence>
<dbReference type="InterPro" id="IPR029066">
    <property type="entry name" value="PLP-binding_barrel"/>
</dbReference>
<feature type="binding site" evidence="7">
    <location>
        <position position="321"/>
    </location>
    <ligand>
        <name>substrate</name>
    </ligand>
</feature>
<dbReference type="InterPro" id="IPR011079">
    <property type="entry name" value="Ala_racemase_C"/>
</dbReference>
<dbReference type="Gene3D" id="3.20.20.10">
    <property type="entry name" value="Alanine racemase"/>
    <property type="match status" value="1"/>
</dbReference>
<dbReference type="Pfam" id="PF01168">
    <property type="entry name" value="Ala_racemase_N"/>
    <property type="match status" value="1"/>
</dbReference>
<feature type="binding site" evidence="7">
    <location>
        <position position="148"/>
    </location>
    <ligand>
        <name>substrate</name>
    </ligand>
</feature>
<evidence type="ECO:0000256" key="1">
    <source>
        <dbReference type="ARBA" id="ARBA00000316"/>
    </source>
</evidence>
<evidence type="ECO:0000313" key="10">
    <source>
        <dbReference type="Proteomes" id="UP001235094"/>
    </source>
</evidence>
<evidence type="ECO:0000256" key="7">
    <source>
        <dbReference type="HAMAP-Rule" id="MF_01201"/>
    </source>
</evidence>
<name>A0ABU0LN61_9HYPH</name>
<sequence>MVKGAPVVKDASVPLEEAGGLLTIDLAALRANYQEVARRVGPAETAGVVKGDGYGLGLAPVASALWDAGARSFFVALPGEARTLRETLPDATIHVLNGLFEGSPPLYRALRLHPVLGSEAEIARWNGFCAEIGQPLPAAVHVDTGMNRLGLSATEAVSLAEMRHELHFPIALVMSHLASADEPGHPLAARQLEDFRAIAGLFPDVKASLANSAGVMSGPAYHFDLVRPGIAVYGGRPRADIAPLRPVVRLELRIVQIRHVHAGETVGYGGAHTVLRASRVAILSAGYADGIPRRAGASDLRPGAEAVIAGHRCPLIGRISMDLLAVDVTDVPDDAVAAGDWAVLLGDGLGLDDLARHSQTIDYEILTSLGRRYRRLWA</sequence>
<comment type="cofactor">
    <cofactor evidence="2 7">
        <name>pyridoxal 5'-phosphate</name>
        <dbReference type="ChEBI" id="CHEBI:597326"/>
    </cofactor>
</comment>
<proteinExistence type="inferred from homology"/>
<dbReference type="InterPro" id="IPR009006">
    <property type="entry name" value="Ala_racemase/Decarboxylase_C"/>
</dbReference>
<dbReference type="CDD" id="cd00430">
    <property type="entry name" value="PLPDE_III_AR"/>
    <property type="match status" value="1"/>
</dbReference>
<dbReference type="PANTHER" id="PTHR30511:SF0">
    <property type="entry name" value="ALANINE RACEMASE, CATABOLIC-RELATED"/>
    <property type="match status" value="1"/>
</dbReference>
<dbReference type="HAMAP" id="MF_01201">
    <property type="entry name" value="Ala_racemase"/>
    <property type="match status" value="1"/>
</dbReference>
<comment type="pathway">
    <text evidence="7">Amino-acid biosynthesis; D-alanine biosynthesis; D-alanine from L-alanine: step 1/1.</text>
</comment>
<dbReference type="SMART" id="SM01005">
    <property type="entry name" value="Ala_racemase_C"/>
    <property type="match status" value="1"/>
</dbReference>
<dbReference type="EMBL" id="JAUSVR010000002">
    <property type="protein sequence ID" value="MDQ0510144.1"/>
    <property type="molecule type" value="Genomic_DNA"/>
</dbReference>
<evidence type="ECO:0000259" key="8">
    <source>
        <dbReference type="SMART" id="SM01005"/>
    </source>
</evidence>
<feature type="active site" description="Proton acceptor; specific for D-alanine" evidence="7">
    <location>
        <position position="50"/>
    </location>
</feature>
<keyword evidence="6 7" id="KW-0413">Isomerase</keyword>
<gene>
    <name evidence="9" type="ORF">QOZ99_001025</name>
</gene>
<dbReference type="PRINTS" id="PR00992">
    <property type="entry name" value="ALARACEMASE"/>
</dbReference>
<protein>
    <recommendedName>
        <fullName evidence="4 7">Alanine racemase</fullName>
        <ecNumber evidence="4 7">5.1.1.1</ecNumber>
    </recommendedName>
</protein>
<dbReference type="RefSeq" id="WP_306888881.1">
    <property type="nucleotide sequence ID" value="NZ_JAUSVR010000002.1"/>
</dbReference>
<comment type="similarity">
    <text evidence="3 7">Belongs to the alanine racemase family.</text>
</comment>
<dbReference type="Gene3D" id="2.40.37.10">
    <property type="entry name" value="Lyase, Ornithine Decarboxylase, Chain A, domain 1"/>
    <property type="match status" value="1"/>
</dbReference>
<dbReference type="Proteomes" id="UP001235094">
    <property type="component" value="Unassembled WGS sequence"/>
</dbReference>
<dbReference type="SUPFAM" id="SSF50621">
    <property type="entry name" value="Alanine racemase C-terminal domain-like"/>
    <property type="match status" value="1"/>
</dbReference>
<comment type="function">
    <text evidence="7">Catalyzes the interconversion of L-alanine and D-alanine. May also act on other amino acids.</text>
</comment>
<comment type="catalytic activity">
    <reaction evidence="1 7">
        <text>L-alanine = D-alanine</text>
        <dbReference type="Rhea" id="RHEA:20249"/>
        <dbReference type="ChEBI" id="CHEBI:57416"/>
        <dbReference type="ChEBI" id="CHEBI:57972"/>
        <dbReference type="EC" id="5.1.1.1"/>
    </reaction>
</comment>
<dbReference type="PROSITE" id="PS00395">
    <property type="entry name" value="ALANINE_RACEMASE"/>
    <property type="match status" value="1"/>
</dbReference>
<organism evidence="9 10">
    <name type="scientific">Ancylobacter amanitiformis</name>
    <dbReference type="NCBI Taxonomy" id="217069"/>
    <lineage>
        <taxon>Bacteria</taxon>
        <taxon>Pseudomonadati</taxon>
        <taxon>Pseudomonadota</taxon>
        <taxon>Alphaproteobacteria</taxon>
        <taxon>Hyphomicrobiales</taxon>
        <taxon>Xanthobacteraceae</taxon>
        <taxon>Ancylobacter</taxon>
    </lineage>
</organism>
<dbReference type="EC" id="5.1.1.1" evidence="4 7"/>
<evidence type="ECO:0000256" key="3">
    <source>
        <dbReference type="ARBA" id="ARBA00007880"/>
    </source>
</evidence>
<feature type="modified residue" description="N6-(pyridoxal phosphate)lysine" evidence="7">
    <location>
        <position position="50"/>
    </location>
</feature>
<dbReference type="SUPFAM" id="SSF51419">
    <property type="entry name" value="PLP-binding barrel"/>
    <property type="match status" value="1"/>
</dbReference>
<evidence type="ECO:0000256" key="6">
    <source>
        <dbReference type="ARBA" id="ARBA00023235"/>
    </source>
</evidence>
<dbReference type="GO" id="GO:0008784">
    <property type="term" value="F:alanine racemase activity"/>
    <property type="evidence" value="ECO:0007669"/>
    <property type="project" value="UniProtKB-EC"/>
</dbReference>
<comment type="caution">
    <text evidence="9">The sequence shown here is derived from an EMBL/GenBank/DDBJ whole genome shotgun (WGS) entry which is preliminary data.</text>
</comment>
<dbReference type="InterPro" id="IPR020622">
    <property type="entry name" value="Ala_racemase_pyridoxalP-BS"/>
</dbReference>
<evidence type="ECO:0000313" key="9">
    <source>
        <dbReference type="EMBL" id="MDQ0510144.1"/>
    </source>
</evidence>